<dbReference type="PIRSF" id="PIRSF006221">
    <property type="entry name" value="Ketosamine-3-kinase"/>
    <property type="match status" value="1"/>
</dbReference>
<dbReference type="Gene3D" id="3.30.200.20">
    <property type="entry name" value="Phosphorylase Kinase, domain 1"/>
    <property type="match status" value="1"/>
</dbReference>
<dbReference type="SUPFAM" id="SSF56112">
    <property type="entry name" value="Protein kinase-like (PK-like)"/>
    <property type="match status" value="1"/>
</dbReference>
<dbReference type="PANTHER" id="PTHR12149">
    <property type="entry name" value="FRUCTOSAMINE 3 KINASE-RELATED PROTEIN"/>
    <property type="match status" value="1"/>
</dbReference>
<dbReference type="PANTHER" id="PTHR12149:SF8">
    <property type="entry name" value="PROTEIN-RIBULOSAMINE 3-KINASE"/>
    <property type="match status" value="1"/>
</dbReference>
<dbReference type="OrthoDB" id="281727at2157"/>
<dbReference type="InterPro" id="IPR016477">
    <property type="entry name" value="Fructo-/Ketosamine-3-kinase"/>
</dbReference>
<dbReference type="Gene3D" id="3.90.1200.10">
    <property type="match status" value="1"/>
</dbReference>
<keyword evidence="1" id="KW-0418">Kinase</keyword>
<dbReference type="RefSeq" id="WP_074791986.1">
    <property type="nucleotide sequence ID" value="NZ_FOAD01000001.1"/>
</dbReference>
<dbReference type="InterPro" id="IPR011009">
    <property type="entry name" value="Kinase-like_dom_sf"/>
</dbReference>
<organism evidence="1 2">
    <name type="scientific">Haloferax larsenii</name>
    <dbReference type="NCBI Taxonomy" id="302484"/>
    <lineage>
        <taxon>Archaea</taxon>
        <taxon>Methanobacteriati</taxon>
        <taxon>Methanobacteriota</taxon>
        <taxon>Stenosarchaea group</taxon>
        <taxon>Halobacteria</taxon>
        <taxon>Halobacteriales</taxon>
        <taxon>Haloferacaceae</taxon>
        <taxon>Haloferax</taxon>
    </lineage>
</organism>
<sequence length="284" mass="31180">MTPTATVAERVSNALGTDDTPDTVTELEGGHVGHVYVLDFADRAPVVAKTGPTPLDVEGQMLDSLAQAGLPVPTVHHADPNLLVLDYVAGGDDLDADAERDFAAHLASLHEESAPEFGFPYDTLSGPYRQPNPWTDSWISFFRDQRLRPWCEAARSAGLPDSTAERIEAVARDLEDFVSEPAEPGLVHGDAWAGNLVVRDGRVVAFLDPACYYGHPEVELAYVYWFDSAGDAFFDAYAERRPIAPGFFDDRAPVYALFPLLEHVRVFGSEYVPDVREALNAIRY</sequence>
<dbReference type="EMBL" id="FOAD01000001">
    <property type="protein sequence ID" value="SEK52383.1"/>
    <property type="molecule type" value="Genomic_DNA"/>
</dbReference>
<evidence type="ECO:0000313" key="1">
    <source>
        <dbReference type="EMBL" id="SEK52383.1"/>
    </source>
</evidence>
<name>A0A1H7HPS0_HALLR</name>
<dbReference type="AlphaFoldDB" id="A0A1H7HPS0"/>
<gene>
    <name evidence="1" type="ORF">SAMN04488691_101650</name>
</gene>
<reference evidence="1 2" key="1">
    <citation type="submission" date="2016-10" db="EMBL/GenBank/DDBJ databases">
        <authorList>
            <person name="de Groot N.N."/>
        </authorList>
    </citation>
    <scope>NUCLEOTIDE SEQUENCE [LARGE SCALE GENOMIC DNA]</scope>
    <source>
        <strain evidence="1 2">CDM_5</strain>
    </source>
</reference>
<keyword evidence="1" id="KW-0808">Transferase</keyword>
<dbReference type="Proteomes" id="UP000183894">
    <property type="component" value="Unassembled WGS sequence"/>
</dbReference>
<proteinExistence type="predicted"/>
<accession>A0A1H7HPS0</accession>
<evidence type="ECO:0000313" key="2">
    <source>
        <dbReference type="Proteomes" id="UP000183894"/>
    </source>
</evidence>
<dbReference type="Pfam" id="PF03881">
    <property type="entry name" value="Fructosamin_kin"/>
    <property type="match status" value="1"/>
</dbReference>
<protein>
    <submittedName>
        <fullName evidence="1">Fructosamine-3-kinase</fullName>
    </submittedName>
</protein>
<dbReference type="GO" id="GO:0016301">
    <property type="term" value="F:kinase activity"/>
    <property type="evidence" value="ECO:0007669"/>
    <property type="project" value="UniProtKB-KW"/>
</dbReference>